<keyword evidence="5" id="KW-0210">Decarboxylase</keyword>
<keyword evidence="4" id="KW-0479">Metal-binding</keyword>
<dbReference type="InterPro" id="IPR012001">
    <property type="entry name" value="Thiamin_PyroP_enz_TPP-bd_dom"/>
</dbReference>
<feature type="domain" description="Thiamine pyrophosphate enzyme central" evidence="9">
    <location>
        <begin position="229"/>
        <end position="289"/>
    </location>
</feature>
<dbReference type="Gene3D" id="3.40.50.970">
    <property type="match status" value="1"/>
</dbReference>
<evidence type="ECO:0000259" key="10">
    <source>
        <dbReference type="Pfam" id="PF02776"/>
    </source>
</evidence>
<dbReference type="AlphaFoldDB" id="T2JCV4"/>
<evidence type="ECO:0000256" key="5">
    <source>
        <dbReference type="ARBA" id="ARBA00022793"/>
    </source>
</evidence>
<dbReference type="Pfam" id="PF00205">
    <property type="entry name" value="TPP_enzyme_M"/>
    <property type="match status" value="1"/>
</dbReference>
<dbReference type="InterPro" id="IPR012110">
    <property type="entry name" value="PDC/IPDC-like"/>
</dbReference>
<evidence type="ECO:0000256" key="3">
    <source>
        <dbReference type="ARBA" id="ARBA00007812"/>
    </source>
</evidence>
<evidence type="ECO:0000256" key="7">
    <source>
        <dbReference type="ARBA" id="ARBA00023052"/>
    </source>
</evidence>
<proteinExistence type="inferred from homology"/>
<evidence type="ECO:0000313" key="11">
    <source>
        <dbReference type="EMBL" id="CCQ62981.1"/>
    </source>
</evidence>
<dbReference type="GO" id="GO:0005829">
    <property type="term" value="C:cytosol"/>
    <property type="evidence" value="ECO:0007669"/>
    <property type="project" value="TreeGrafter"/>
</dbReference>
<organism evidence="11 12">
    <name type="scientific">Crocosphaera watsonii WH 0401</name>
    <dbReference type="NCBI Taxonomy" id="555881"/>
    <lineage>
        <taxon>Bacteria</taxon>
        <taxon>Bacillati</taxon>
        <taxon>Cyanobacteriota</taxon>
        <taxon>Cyanophyceae</taxon>
        <taxon>Oscillatoriophycideae</taxon>
        <taxon>Chroococcales</taxon>
        <taxon>Aphanothecaceae</taxon>
        <taxon>Crocosphaera</taxon>
    </lineage>
</organism>
<feature type="non-terminal residue" evidence="11">
    <location>
        <position position="292"/>
    </location>
</feature>
<dbReference type="InterPro" id="IPR029035">
    <property type="entry name" value="DHS-like_NAD/FAD-binding_dom"/>
</dbReference>
<sequence length="292" mass="32312">MFINLYFSRGEKMSHNNSIGNYLIQRLLELGVNHVFGVPGDFVLGFNKLLENSDLEFINTCDEQGAGFAADAYARLRGLGVVCVTYCVGGLKIANTTAQCFAEKSPVVVISGSPGINERIKNPLLHHKVKEFDTQYKVFQEITVAATVLDNPDTAQSEIERVLTAALRYKRPVYIEIPRDIVHLELNETGGEKPSTRTDLNNSTASLNIHLNPSIIANSSNPYALKEALEEAVKLINKAERPVILAGVEIHRFKLQDTLLKLVKKTNLPVAETLLGKSVINEMHPNNLGIYE</sequence>
<keyword evidence="6" id="KW-0460">Magnesium</keyword>
<evidence type="ECO:0000256" key="4">
    <source>
        <dbReference type="ARBA" id="ARBA00022723"/>
    </source>
</evidence>
<comment type="cofactor">
    <cofactor evidence="1">
        <name>a metal cation</name>
        <dbReference type="ChEBI" id="CHEBI:25213"/>
    </cofactor>
</comment>
<accession>T2JCV4</accession>
<reference evidence="11 12" key="1">
    <citation type="submission" date="2013-01" db="EMBL/GenBank/DDBJ databases">
        <authorList>
            <person name="Bench S."/>
        </authorList>
    </citation>
    <scope>NUCLEOTIDE SEQUENCE [LARGE SCALE GENOMIC DNA]</scope>
    <source>
        <strain evidence="11 12">WH 0401</strain>
    </source>
</reference>
<dbReference type="EMBL" id="CAQM01000637">
    <property type="protein sequence ID" value="CCQ62981.1"/>
    <property type="molecule type" value="Genomic_DNA"/>
</dbReference>
<evidence type="ECO:0000256" key="2">
    <source>
        <dbReference type="ARBA" id="ARBA00001964"/>
    </source>
</evidence>
<dbReference type="InterPro" id="IPR029061">
    <property type="entry name" value="THDP-binding"/>
</dbReference>
<dbReference type="PANTHER" id="PTHR43452:SF30">
    <property type="entry name" value="PYRUVATE DECARBOXYLASE ISOZYME 1-RELATED"/>
    <property type="match status" value="1"/>
</dbReference>
<dbReference type="PANTHER" id="PTHR43452">
    <property type="entry name" value="PYRUVATE DECARBOXYLASE"/>
    <property type="match status" value="1"/>
</dbReference>
<comment type="similarity">
    <text evidence="3">Belongs to the TPP enzyme family.</text>
</comment>
<dbReference type="SUPFAM" id="SSF52518">
    <property type="entry name" value="Thiamin diphosphate-binding fold (THDP-binding)"/>
    <property type="match status" value="1"/>
</dbReference>
<dbReference type="InterPro" id="IPR012000">
    <property type="entry name" value="Thiamin_PyroP_enz_cen_dom"/>
</dbReference>
<evidence type="ECO:0000256" key="6">
    <source>
        <dbReference type="ARBA" id="ARBA00022842"/>
    </source>
</evidence>
<dbReference type="InterPro" id="IPR047213">
    <property type="entry name" value="TPP_PYR_PDC_IPDC-like"/>
</dbReference>
<comment type="cofactor">
    <cofactor evidence="2">
        <name>thiamine diphosphate</name>
        <dbReference type="ChEBI" id="CHEBI:58937"/>
    </cofactor>
</comment>
<keyword evidence="7" id="KW-0786">Thiamine pyrophosphate</keyword>
<evidence type="ECO:0000313" key="12">
    <source>
        <dbReference type="Proteomes" id="UP000018198"/>
    </source>
</evidence>
<protein>
    <submittedName>
        <fullName evidence="11">Pyruvate decarboxylase</fullName>
    </submittedName>
</protein>
<keyword evidence="11" id="KW-0670">Pyruvate</keyword>
<evidence type="ECO:0000259" key="9">
    <source>
        <dbReference type="Pfam" id="PF00205"/>
    </source>
</evidence>
<dbReference type="Gene3D" id="3.40.50.1220">
    <property type="entry name" value="TPP-binding domain"/>
    <property type="match status" value="1"/>
</dbReference>
<dbReference type="Pfam" id="PF02776">
    <property type="entry name" value="TPP_enzyme_N"/>
    <property type="match status" value="1"/>
</dbReference>
<evidence type="ECO:0000256" key="1">
    <source>
        <dbReference type="ARBA" id="ARBA00001920"/>
    </source>
</evidence>
<reference evidence="11 12" key="2">
    <citation type="submission" date="2013-09" db="EMBL/GenBank/DDBJ databases">
        <title>Whole genome comparison of six Crocosphaera watsonii strains with differing phenotypes.</title>
        <authorList>
            <person name="Bench S.R."/>
            <person name="Heller P."/>
            <person name="Frank I."/>
            <person name="Arciniega M."/>
            <person name="Shilova I.N."/>
            <person name="Zehr J.P."/>
        </authorList>
    </citation>
    <scope>NUCLEOTIDE SEQUENCE [LARGE SCALE GENOMIC DNA]</scope>
    <source>
        <strain evidence="11 12">WH 0401</strain>
    </source>
</reference>
<dbReference type="Proteomes" id="UP000018198">
    <property type="component" value="Unassembled WGS sequence"/>
</dbReference>
<comment type="caution">
    <text evidence="11">The sequence shown here is derived from an EMBL/GenBank/DDBJ whole genome shotgun (WGS) entry which is preliminary data.</text>
</comment>
<keyword evidence="8" id="KW-0456">Lyase</keyword>
<dbReference type="GO" id="GO:0030976">
    <property type="term" value="F:thiamine pyrophosphate binding"/>
    <property type="evidence" value="ECO:0007669"/>
    <property type="project" value="InterPro"/>
</dbReference>
<gene>
    <name evidence="11" type="ORF">CWATWH0401_4233</name>
</gene>
<name>T2JCV4_CROWT</name>
<dbReference type="GO" id="GO:0004737">
    <property type="term" value="F:pyruvate decarboxylase activity"/>
    <property type="evidence" value="ECO:0007669"/>
    <property type="project" value="TreeGrafter"/>
</dbReference>
<dbReference type="CDD" id="cd07038">
    <property type="entry name" value="TPP_PYR_PDC_IPDC_like"/>
    <property type="match status" value="1"/>
</dbReference>
<feature type="domain" description="Thiamine pyrophosphate enzyme N-terminal TPP-binding" evidence="10">
    <location>
        <begin position="19"/>
        <end position="120"/>
    </location>
</feature>
<evidence type="ECO:0000256" key="8">
    <source>
        <dbReference type="ARBA" id="ARBA00023239"/>
    </source>
</evidence>
<dbReference type="GO" id="GO:0000287">
    <property type="term" value="F:magnesium ion binding"/>
    <property type="evidence" value="ECO:0007669"/>
    <property type="project" value="InterPro"/>
</dbReference>
<dbReference type="GO" id="GO:0000949">
    <property type="term" value="P:aromatic amino acid family catabolic process to alcohol via Ehrlich pathway"/>
    <property type="evidence" value="ECO:0007669"/>
    <property type="project" value="TreeGrafter"/>
</dbReference>
<dbReference type="SUPFAM" id="SSF52467">
    <property type="entry name" value="DHS-like NAD/FAD-binding domain"/>
    <property type="match status" value="1"/>
</dbReference>